<sequence>MVAGKLKVSIYENRTQMGEEAAKEVAKKIKALLSAKKGCINIIFAAAPSQKELLYFLSLQQGIDWSRINGFHMDEYIGIDENASQSFAYFLKENIFNRVPFNKIYCINGNAENINEECLRYANLLNENPTDIVCMGIGENTHIAFNDPHTADFNDPLLVKVVTLDEASRQQQVHDGCFAELGDVPTAAITLTVPALLQANAIYCVVPGKNKAIAVHHTLHEEMDERYPSTALKTHPNAALYLDKDSAGRL</sequence>
<comment type="caution">
    <text evidence="2">The sequence shown here is derived from an EMBL/GenBank/DDBJ whole genome shotgun (WGS) entry which is preliminary data.</text>
</comment>
<evidence type="ECO:0000313" key="2">
    <source>
        <dbReference type="EMBL" id="TKK65146.1"/>
    </source>
</evidence>
<dbReference type="GO" id="GO:0006046">
    <property type="term" value="P:N-acetylglucosamine catabolic process"/>
    <property type="evidence" value="ECO:0007669"/>
    <property type="project" value="TreeGrafter"/>
</dbReference>
<dbReference type="GO" id="GO:0004342">
    <property type="term" value="F:glucosamine-6-phosphate deaminase activity"/>
    <property type="evidence" value="ECO:0007669"/>
    <property type="project" value="InterPro"/>
</dbReference>
<dbReference type="PANTHER" id="PTHR11280:SF6">
    <property type="entry name" value="GLUCOSAMINE-6-PHOSPHATE ISOMERASE NAGB"/>
    <property type="match status" value="1"/>
</dbReference>
<dbReference type="GO" id="GO:0006043">
    <property type="term" value="P:glucosamine catabolic process"/>
    <property type="evidence" value="ECO:0007669"/>
    <property type="project" value="TreeGrafter"/>
</dbReference>
<keyword evidence="3" id="KW-1185">Reference proteome</keyword>
<dbReference type="Proteomes" id="UP000305848">
    <property type="component" value="Unassembled WGS sequence"/>
</dbReference>
<dbReference type="SUPFAM" id="SSF100950">
    <property type="entry name" value="NagB/RpiA/CoA transferase-like"/>
    <property type="match status" value="1"/>
</dbReference>
<dbReference type="CDD" id="cd01399">
    <property type="entry name" value="GlcN6P_deaminase"/>
    <property type="match status" value="1"/>
</dbReference>
<evidence type="ECO:0000259" key="1">
    <source>
        <dbReference type="Pfam" id="PF01182"/>
    </source>
</evidence>
<dbReference type="InterPro" id="IPR004547">
    <property type="entry name" value="Glucosamine6P_isomerase"/>
</dbReference>
<dbReference type="GO" id="GO:0042802">
    <property type="term" value="F:identical protein binding"/>
    <property type="evidence" value="ECO:0007669"/>
    <property type="project" value="TreeGrafter"/>
</dbReference>
<dbReference type="AlphaFoldDB" id="A0A4U3KVS6"/>
<dbReference type="InterPro" id="IPR037171">
    <property type="entry name" value="NagB/RpiA_transferase-like"/>
</dbReference>
<dbReference type="Gene3D" id="3.40.50.1360">
    <property type="match status" value="1"/>
</dbReference>
<dbReference type="GO" id="GO:0005737">
    <property type="term" value="C:cytoplasm"/>
    <property type="evidence" value="ECO:0007669"/>
    <property type="project" value="TreeGrafter"/>
</dbReference>
<accession>A0A4U3KVS6</accession>
<evidence type="ECO:0000313" key="3">
    <source>
        <dbReference type="Proteomes" id="UP000305848"/>
    </source>
</evidence>
<proteinExistence type="predicted"/>
<dbReference type="EMBL" id="SZQL01000024">
    <property type="protein sequence ID" value="TKK65146.1"/>
    <property type="molecule type" value="Genomic_DNA"/>
</dbReference>
<name>A0A4U3KVS6_9BACT</name>
<dbReference type="InterPro" id="IPR006148">
    <property type="entry name" value="Glc/Gal-6P_isomerase"/>
</dbReference>
<dbReference type="GO" id="GO:0019262">
    <property type="term" value="P:N-acetylneuraminate catabolic process"/>
    <property type="evidence" value="ECO:0007669"/>
    <property type="project" value="TreeGrafter"/>
</dbReference>
<reference evidence="2 3" key="1">
    <citation type="submission" date="2019-05" db="EMBL/GenBank/DDBJ databases">
        <title>Panacibacter sp. strain 17mud1-8 Genome sequencing and assembly.</title>
        <authorList>
            <person name="Chhetri G."/>
        </authorList>
    </citation>
    <scope>NUCLEOTIDE SEQUENCE [LARGE SCALE GENOMIC DNA]</scope>
    <source>
        <strain evidence="2 3">17mud1-8</strain>
    </source>
</reference>
<dbReference type="Pfam" id="PF01182">
    <property type="entry name" value="Glucosamine_iso"/>
    <property type="match status" value="1"/>
</dbReference>
<gene>
    <name evidence="2" type="ORF">FC093_20810</name>
</gene>
<dbReference type="GO" id="GO:0005975">
    <property type="term" value="P:carbohydrate metabolic process"/>
    <property type="evidence" value="ECO:0007669"/>
    <property type="project" value="InterPro"/>
</dbReference>
<dbReference type="OrthoDB" id="9791139at2"/>
<feature type="domain" description="Glucosamine/galactosamine-6-phosphate isomerase" evidence="1">
    <location>
        <begin position="13"/>
        <end position="234"/>
    </location>
</feature>
<dbReference type="PANTHER" id="PTHR11280">
    <property type="entry name" value="GLUCOSAMINE-6-PHOSPHATE ISOMERASE"/>
    <property type="match status" value="1"/>
</dbReference>
<protein>
    <submittedName>
        <fullName evidence="2">Glucosamine-6-phosphate deaminase</fullName>
    </submittedName>
</protein>
<organism evidence="2 3">
    <name type="scientific">Ilyomonas limi</name>
    <dbReference type="NCBI Taxonomy" id="2575867"/>
    <lineage>
        <taxon>Bacteria</taxon>
        <taxon>Pseudomonadati</taxon>
        <taxon>Bacteroidota</taxon>
        <taxon>Chitinophagia</taxon>
        <taxon>Chitinophagales</taxon>
        <taxon>Chitinophagaceae</taxon>
        <taxon>Ilyomonas</taxon>
    </lineage>
</organism>